<sequence length="233" mass="24081">MKRFLIAAALMGTTAVGGFAYAAQTPPASKPLKGDTNADGQISRAEFIAQAQAKFAAMDTDKNGAISREERRAAHADRGGRHGKRGGMGGPFEPVAGQDAPAPAGRPGVGKMLERLDTNADGRITRAEYAAQAGTRFARMDANGDGTVDKTEMAAMRGGGRGMARIDADGNGTLTRAEFDKQSETRFARIDSNGDGVIDAAERAAIGNAMRQGRGGKPPRMAPTPPPAAPTGA</sequence>
<proteinExistence type="predicted"/>
<evidence type="ECO:0000313" key="5">
    <source>
        <dbReference type="Proteomes" id="UP001055580"/>
    </source>
</evidence>
<feature type="chain" id="PRO_5046604091" description="EF-hand domain-containing protein" evidence="2">
    <location>
        <begin position="23"/>
        <end position="233"/>
    </location>
</feature>
<evidence type="ECO:0000256" key="2">
    <source>
        <dbReference type="SAM" id="SignalP"/>
    </source>
</evidence>
<dbReference type="InterPro" id="IPR002048">
    <property type="entry name" value="EF_hand_dom"/>
</dbReference>
<dbReference type="InterPro" id="IPR018247">
    <property type="entry name" value="EF_Hand_1_Ca_BS"/>
</dbReference>
<feature type="compositionally biased region" description="Basic and acidic residues" evidence="1">
    <location>
        <begin position="70"/>
        <end position="80"/>
    </location>
</feature>
<dbReference type="InterPro" id="IPR011992">
    <property type="entry name" value="EF-hand-dom_pair"/>
</dbReference>
<keyword evidence="2" id="KW-0732">Signal</keyword>
<keyword evidence="5" id="KW-1185">Reference proteome</keyword>
<accession>A0ABY4TW14</accession>
<dbReference type="PROSITE" id="PS50222">
    <property type="entry name" value="EF_HAND_2"/>
    <property type="match status" value="2"/>
</dbReference>
<dbReference type="RefSeq" id="WP_250753937.1">
    <property type="nucleotide sequence ID" value="NZ_CP098401.1"/>
</dbReference>
<feature type="compositionally biased region" description="Pro residues" evidence="1">
    <location>
        <begin position="220"/>
        <end position="233"/>
    </location>
</feature>
<protein>
    <recommendedName>
        <fullName evidence="3">EF-hand domain-containing protein</fullName>
    </recommendedName>
</protein>
<evidence type="ECO:0000256" key="1">
    <source>
        <dbReference type="SAM" id="MobiDB-lite"/>
    </source>
</evidence>
<name>A0ABY4TW14_9SPHN</name>
<dbReference type="SUPFAM" id="SSF47473">
    <property type="entry name" value="EF-hand"/>
    <property type="match status" value="1"/>
</dbReference>
<organism evidence="4 5">
    <name type="scientific">Sphingomonas donggukensis</name>
    <dbReference type="NCBI Taxonomy" id="2949093"/>
    <lineage>
        <taxon>Bacteria</taxon>
        <taxon>Pseudomonadati</taxon>
        <taxon>Pseudomonadota</taxon>
        <taxon>Alphaproteobacteria</taxon>
        <taxon>Sphingomonadales</taxon>
        <taxon>Sphingomonadaceae</taxon>
        <taxon>Sphingomonas</taxon>
    </lineage>
</organism>
<feature type="signal peptide" evidence="2">
    <location>
        <begin position="1"/>
        <end position="22"/>
    </location>
</feature>
<evidence type="ECO:0000313" key="4">
    <source>
        <dbReference type="EMBL" id="URW76522.1"/>
    </source>
</evidence>
<reference evidence="4" key="1">
    <citation type="submission" date="2022-05" db="EMBL/GenBank/DDBJ databases">
        <title>Sphingomonas sp. strain RMG20 Genome sequencing and assembly.</title>
        <authorList>
            <person name="Kim I."/>
        </authorList>
    </citation>
    <scope>NUCLEOTIDE SEQUENCE</scope>
    <source>
        <strain evidence="4">RMG20</strain>
    </source>
</reference>
<dbReference type="PANTHER" id="PTHR10827">
    <property type="entry name" value="RETICULOCALBIN"/>
    <property type="match status" value="1"/>
</dbReference>
<dbReference type="PANTHER" id="PTHR10827:SF85">
    <property type="entry name" value="CALCIUM-BINDING PROTEIN"/>
    <property type="match status" value="1"/>
</dbReference>
<dbReference type="Gene3D" id="1.10.238.10">
    <property type="entry name" value="EF-hand"/>
    <property type="match status" value="3"/>
</dbReference>
<dbReference type="EMBL" id="CP098401">
    <property type="protein sequence ID" value="URW76522.1"/>
    <property type="molecule type" value="Genomic_DNA"/>
</dbReference>
<gene>
    <name evidence="4" type="ORF">M9980_04710</name>
</gene>
<dbReference type="Pfam" id="PF13202">
    <property type="entry name" value="EF-hand_5"/>
    <property type="match status" value="5"/>
</dbReference>
<feature type="region of interest" description="Disordered" evidence="1">
    <location>
        <begin position="70"/>
        <end position="108"/>
    </location>
</feature>
<dbReference type="PROSITE" id="PS00018">
    <property type="entry name" value="EF_HAND_1"/>
    <property type="match status" value="1"/>
</dbReference>
<feature type="domain" description="EF-hand" evidence="3">
    <location>
        <begin position="128"/>
        <end position="163"/>
    </location>
</feature>
<evidence type="ECO:0000259" key="3">
    <source>
        <dbReference type="PROSITE" id="PS50222"/>
    </source>
</evidence>
<dbReference type="Proteomes" id="UP001055580">
    <property type="component" value="Chromosome"/>
</dbReference>
<feature type="domain" description="EF-hand" evidence="3">
    <location>
        <begin position="46"/>
        <end position="81"/>
    </location>
</feature>
<feature type="region of interest" description="Disordered" evidence="1">
    <location>
        <begin position="209"/>
        <end position="233"/>
    </location>
</feature>